<protein>
    <submittedName>
        <fullName evidence="3">Similar to X-element\ORF2: Probable RNA-directed DNA polymerase from transposon X-element (Drosophila melanogaster)</fullName>
    </submittedName>
</protein>
<dbReference type="InterPro" id="IPR000477">
    <property type="entry name" value="RT_dom"/>
</dbReference>
<dbReference type="Pfam" id="PF14529">
    <property type="entry name" value="Exo_endo_phos_2"/>
    <property type="match status" value="1"/>
</dbReference>
<dbReference type="InterPro" id="IPR005135">
    <property type="entry name" value="Endo/exonuclease/phosphatase"/>
</dbReference>
<evidence type="ECO:0000313" key="3">
    <source>
        <dbReference type="EMBL" id="CAG5093321.1"/>
    </source>
</evidence>
<dbReference type="AlphaFoldDB" id="A0A8J2MLT1"/>
<feature type="domain" description="Reverse transcriptase" evidence="2">
    <location>
        <begin position="791"/>
        <end position="1001"/>
    </location>
</feature>
<evidence type="ECO:0000256" key="1">
    <source>
        <dbReference type="SAM" id="MobiDB-lite"/>
    </source>
</evidence>
<feature type="compositionally biased region" description="Low complexity" evidence="1">
    <location>
        <begin position="102"/>
        <end position="115"/>
    </location>
</feature>
<feature type="compositionally biased region" description="Polar residues" evidence="1">
    <location>
        <begin position="30"/>
        <end position="41"/>
    </location>
</feature>
<feature type="region of interest" description="Disordered" evidence="1">
    <location>
        <begin position="81"/>
        <end position="123"/>
    </location>
</feature>
<evidence type="ECO:0000313" key="4">
    <source>
        <dbReference type="Proteomes" id="UP000786811"/>
    </source>
</evidence>
<keyword evidence="3" id="KW-0695">RNA-directed DNA polymerase</keyword>
<evidence type="ECO:0000259" key="2">
    <source>
        <dbReference type="PROSITE" id="PS50878"/>
    </source>
</evidence>
<comment type="caution">
    <text evidence="3">The sequence shown here is derived from an EMBL/GenBank/DDBJ whole genome shotgun (WGS) entry which is preliminary data.</text>
</comment>
<dbReference type="Proteomes" id="UP000786811">
    <property type="component" value="Unassembled WGS sequence"/>
</dbReference>
<dbReference type="EMBL" id="CAJNRD030001120">
    <property type="protein sequence ID" value="CAG5093321.1"/>
    <property type="molecule type" value="Genomic_DNA"/>
</dbReference>
<name>A0A8J2MLT1_COTCN</name>
<keyword evidence="3" id="KW-0808">Transferase</keyword>
<sequence length="1001" mass="113415">MVISDIEGSDSDSTDRVSDASGSLDINLPEGSSTLISTPSIEPTPKYSRRGRTPKAEQLKKFRSSSFGDIADYFKKNSLKRSRENGALSNPKRTEDSPSPPNKVSRSSSSPPSMSRGKLEDVKSRVSVIESNANLPSGSGSTVHDLERQIINNSINSVEKHIRRNNIIIRGLTCDEANVKKTVAEFLDTHLNTKNCIESVSILNKTKDSIKVVLKDQEVKQKILKNKRLLKVPVYINSDLTPEESYIAKRLRDEGKKLKTEGNNIKHGFQKLIVNGTPMTWDKNLNALANILNTASTVNITFWNAHGQQNIPEIINSSTASLICISETWATDDLFLSSLSQSAKKIFVPATKPLKQGRPSGGLIIFSSLTSTTISSSKSWIIAKVSASNLTIITALIYFKPNENLEETLDLLQLTLSNIFHTHQFNLFIAGGDFNARVGNESQVQEDVTVNTNLDNTRNSRDQVCNHQGRLVMRFMEDNGFILLNGRSPGDQNGDFTFCSASGKSIIDLIWVNILGLQHVSDMWVEDMVTNSDHLPVTIRLHTGLIGDLVQAEQNSMQLSPLRWNENHADLFRHYITWSSLIKIDTNSASVDDFNKQLTVAITEAAREAQMSQASRKYSPERKSKPWFDNSCKDRKAMLKNILRQCKLSNNSDPVWAIYLQSKKDYYSYLKLRKQEYINVIQAKFAKTRNIKDFWDTVKSVQRSSRSQNSIALVEWENFFHKVYPPRITFNLIWHSDLHQQLDVEITLEELQESLKKCKSNKAAGMDNISNEFLKNLPENWQLFILAYFNKILVTETLPLDWTKIITTMLFKKGDPTDPENYRSIALINSITKVFTQILCSRIRKWAEAEKIIPEEQSGFQPGKSCANNVFTLLSLLQMQLRFGKPVYTLFIDSRRAFDSVPHDKLWTKLMNLGLSSKLINILKILYDNAQMRVRVNGQLSEPVNVTLGVLQGEVLSPLLFILYLSDITFFSARGYSDVTSYLKKHYFTEKQKTFFKKIKL</sequence>
<dbReference type="PROSITE" id="PS50878">
    <property type="entry name" value="RT_POL"/>
    <property type="match status" value="1"/>
</dbReference>
<dbReference type="Gene3D" id="3.60.10.10">
    <property type="entry name" value="Endonuclease/exonuclease/phosphatase"/>
    <property type="match status" value="1"/>
</dbReference>
<keyword evidence="4" id="KW-1185">Reference proteome</keyword>
<reference evidence="3" key="1">
    <citation type="submission" date="2021-04" db="EMBL/GenBank/DDBJ databases">
        <authorList>
            <person name="Chebbi M.A.C M."/>
        </authorList>
    </citation>
    <scope>NUCLEOTIDE SEQUENCE</scope>
</reference>
<proteinExistence type="predicted"/>
<dbReference type="InterPro" id="IPR036691">
    <property type="entry name" value="Endo/exonu/phosph_ase_sf"/>
</dbReference>
<dbReference type="SUPFAM" id="SSF56219">
    <property type="entry name" value="DNase I-like"/>
    <property type="match status" value="1"/>
</dbReference>
<feature type="region of interest" description="Disordered" evidence="1">
    <location>
        <begin position="1"/>
        <end position="62"/>
    </location>
</feature>
<accession>A0A8J2MLT1</accession>
<dbReference type="Pfam" id="PF00078">
    <property type="entry name" value="RVT_1"/>
    <property type="match status" value="1"/>
</dbReference>
<gene>
    <name evidence="3" type="ORF">HICCMSTLAB_LOCUS6747</name>
</gene>
<dbReference type="GO" id="GO:0003964">
    <property type="term" value="F:RNA-directed DNA polymerase activity"/>
    <property type="evidence" value="ECO:0007669"/>
    <property type="project" value="UniProtKB-KW"/>
</dbReference>
<dbReference type="PANTHER" id="PTHR19446">
    <property type="entry name" value="REVERSE TRANSCRIPTASES"/>
    <property type="match status" value="1"/>
</dbReference>
<keyword evidence="3" id="KW-0548">Nucleotidyltransferase</keyword>
<dbReference type="OrthoDB" id="7700723at2759"/>
<organism evidence="3 4">
    <name type="scientific">Cotesia congregata</name>
    <name type="common">Parasitoid wasp</name>
    <name type="synonym">Apanteles congregatus</name>
    <dbReference type="NCBI Taxonomy" id="51543"/>
    <lineage>
        <taxon>Eukaryota</taxon>
        <taxon>Metazoa</taxon>
        <taxon>Ecdysozoa</taxon>
        <taxon>Arthropoda</taxon>
        <taxon>Hexapoda</taxon>
        <taxon>Insecta</taxon>
        <taxon>Pterygota</taxon>
        <taxon>Neoptera</taxon>
        <taxon>Endopterygota</taxon>
        <taxon>Hymenoptera</taxon>
        <taxon>Apocrita</taxon>
        <taxon>Ichneumonoidea</taxon>
        <taxon>Braconidae</taxon>
        <taxon>Microgastrinae</taxon>
        <taxon>Cotesia</taxon>
    </lineage>
</organism>
<dbReference type="CDD" id="cd01650">
    <property type="entry name" value="RT_nLTR_like"/>
    <property type="match status" value="1"/>
</dbReference>